<keyword evidence="2" id="KW-1185">Reference proteome</keyword>
<reference evidence="2" key="1">
    <citation type="submission" date="2023-07" db="EMBL/GenBank/DDBJ databases">
        <title>Whole-genome sequencing of a new Methanosarcina sp. Z-7115.</title>
        <authorList>
            <person name="Zhilina T.N."/>
            <person name="Merkel A.Y."/>
        </authorList>
    </citation>
    <scope>NUCLEOTIDE SEQUENCE [LARGE SCALE GENOMIC DNA]</scope>
    <source>
        <strain evidence="2">Z-7115</strain>
    </source>
</reference>
<accession>A0ABU2CYK4</accession>
<proteinExistence type="predicted"/>
<evidence type="ECO:0000313" key="1">
    <source>
        <dbReference type="EMBL" id="MDR7664813.1"/>
    </source>
</evidence>
<comment type="caution">
    <text evidence="1">The sequence shown here is derived from an EMBL/GenBank/DDBJ whole genome shotgun (WGS) entry which is preliminary data.</text>
</comment>
<evidence type="ECO:0000313" key="2">
    <source>
        <dbReference type="Proteomes" id="UP001246244"/>
    </source>
</evidence>
<dbReference type="EMBL" id="JAVKPK010000008">
    <property type="protein sequence ID" value="MDR7664813.1"/>
    <property type="molecule type" value="Genomic_DNA"/>
</dbReference>
<dbReference type="RefSeq" id="WP_310574839.1">
    <property type="nucleotide sequence ID" value="NZ_JAVKPK010000008.1"/>
</dbReference>
<dbReference type="Proteomes" id="UP001246244">
    <property type="component" value="Unassembled WGS sequence"/>
</dbReference>
<protein>
    <submittedName>
        <fullName evidence="1">Uncharacterized protein</fullName>
    </submittedName>
</protein>
<sequence length="51" mass="5592">MSDVKKTCPTCGKEFFVLKNAEEKAIYCTLACMAKAQEKFESRGLAFPGLG</sequence>
<name>A0ABU2CYK4_9EURY</name>
<gene>
    <name evidence="1" type="ORF">RG963_03235</name>
</gene>
<organism evidence="1 2">
    <name type="scientific">Methanosarcina baikalica</name>
    <dbReference type="NCBI Taxonomy" id="3073890"/>
    <lineage>
        <taxon>Archaea</taxon>
        <taxon>Methanobacteriati</taxon>
        <taxon>Methanobacteriota</taxon>
        <taxon>Stenosarchaea group</taxon>
        <taxon>Methanomicrobia</taxon>
        <taxon>Methanosarcinales</taxon>
        <taxon>Methanosarcinaceae</taxon>
        <taxon>Methanosarcina</taxon>
    </lineage>
</organism>